<organism evidence="1 2">
    <name type="scientific">Gordonibacter pamelaeae 7-10-1-b</name>
    <dbReference type="NCBI Taxonomy" id="657308"/>
    <lineage>
        <taxon>Bacteria</taxon>
        <taxon>Bacillati</taxon>
        <taxon>Actinomycetota</taxon>
        <taxon>Coriobacteriia</taxon>
        <taxon>Eggerthellales</taxon>
        <taxon>Eggerthellaceae</taxon>
        <taxon>Gordonibacter</taxon>
    </lineage>
</organism>
<sequence>MDKTTRETLQVIVDELKAKKARTAATECRFLDETTRGVGGMSEEDRRTHEWMLGVFSGISGALEFVEGFIADSGVDECKSA</sequence>
<reference evidence="1 2" key="2">
    <citation type="submission" date="2010-03" db="EMBL/GenBank/DDBJ databases">
        <authorList>
            <person name="Pajon A."/>
        </authorList>
    </citation>
    <scope>NUCLEOTIDE SEQUENCE [LARGE SCALE GENOMIC DNA]</scope>
    <source>
        <strain evidence="2">7-10-1-b</strain>
    </source>
</reference>
<reference evidence="1 2" key="1">
    <citation type="submission" date="2010-03" db="EMBL/GenBank/DDBJ databases">
        <title>The genome sequence of Gordonibacter pamelaeae 7-10-1-bT.</title>
        <authorList>
            <consortium name="metaHIT consortium -- http://www.metahit.eu/"/>
            <person name="Pajon A."/>
            <person name="Turner K."/>
            <person name="Parkhill J."/>
            <person name="Timmis K."/>
            <person name="Oxley A."/>
            <person name="Wurdemann D."/>
        </authorList>
    </citation>
    <scope>NUCLEOTIDE SEQUENCE [LARGE SCALE GENOMIC DNA]</scope>
    <source>
        <strain evidence="2">7-10-1-b</strain>
    </source>
</reference>
<evidence type="ECO:0000313" key="2">
    <source>
        <dbReference type="Proteomes" id="UP000008805"/>
    </source>
</evidence>
<dbReference type="BioCyc" id="GPAM657308:GPA_RS10540-MONOMER"/>
<evidence type="ECO:0000313" key="1">
    <source>
        <dbReference type="EMBL" id="CBL04511.1"/>
    </source>
</evidence>
<gene>
    <name evidence="1" type="ORF">GPA_22580</name>
</gene>
<dbReference type="HOGENOM" id="CLU_2569038_0_0_11"/>
<name>D6E9W4_9ACTN</name>
<dbReference type="RefSeq" id="WP_015539855.1">
    <property type="nucleotide sequence ID" value="NC_021021.1"/>
</dbReference>
<protein>
    <submittedName>
        <fullName evidence="1">Uncharacterized protein</fullName>
    </submittedName>
</protein>
<keyword evidence="2" id="KW-1185">Reference proteome</keyword>
<dbReference type="Proteomes" id="UP000008805">
    <property type="component" value="Chromosome"/>
</dbReference>
<dbReference type="KEGG" id="gpa:GPA_22580"/>
<dbReference type="EMBL" id="FP929047">
    <property type="protein sequence ID" value="CBL04511.1"/>
    <property type="molecule type" value="Genomic_DNA"/>
</dbReference>
<accession>D6E9W4</accession>
<dbReference type="AlphaFoldDB" id="D6E9W4"/>
<proteinExistence type="predicted"/>